<keyword evidence="4" id="KW-1133">Transmembrane helix</keyword>
<dbReference type="PANTHER" id="PTHR46730">
    <property type="entry name" value="POLYCYSTIN-1"/>
    <property type="match status" value="1"/>
</dbReference>
<dbReference type="GO" id="GO:0006816">
    <property type="term" value="P:calcium ion transport"/>
    <property type="evidence" value="ECO:0007669"/>
    <property type="project" value="TreeGrafter"/>
</dbReference>
<comment type="caution">
    <text evidence="7">The sequence shown here is derived from an EMBL/GenBank/DDBJ whole genome shotgun (WGS) entry which is preliminary data.</text>
</comment>
<organism evidence="7 8">
    <name type="scientific">Adineta steineri</name>
    <dbReference type="NCBI Taxonomy" id="433720"/>
    <lineage>
        <taxon>Eukaryota</taxon>
        <taxon>Metazoa</taxon>
        <taxon>Spiralia</taxon>
        <taxon>Gnathifera</taxon>
        <taxon>Rotifera</taxon>
        <taxon>Eurotatoria</taxon>
        <taxon>Bdelloidea</taxon>
        <taxon>Adinetida</taxon>
        <taxon>Adinetidae</taxon>
        <taxon>Adineta</taxon>
    </lineage>
</organism>
<dbReference type="AlphaFoldDB" id="A0A820RNC9"/>
<feature type="domain" description="PKD/REJ-like" evidence="6">
    <location>
        <begin position="14"/>
        <end position="133"/>
    </location>
</feature>
<dbReference type="GO" id="GO:0005261">
    <property type="term" value="F:monoatomic cation channel activity"/>
    <property type="evidence" value="ECO:0007669"/>
    <property type="project" value="TreeGrafter"/>
</dbReference>
<accession>A0A820RNC9</accession>
<evidence type="ECO:0000313" key="7">
    <source>
        <dbReference type="EMBL" id="CAF4439945.1"/>
    </source>
</evidence>
<sequence length="155" mass="17369">EFRRSQDFCISSIIQFNCNISFSTTTQWEIKNCSLNCSHKITLDQQIITTLSELYIPARTLAYGLYQLQLTVTMINSPSITTISSSVYVRITPSGITANLVQLGTSMITRGDQQDLKLDPGTFSVNPDDDSFDATVNTSFLNISKTFLNFLEMEI</sequence>
<gene>
    <name evidence="7" type="ORF">OKA104_LOCUS53566</name>
</gene>
<evidence type="ECO:0000256" key="3">
    <source>
        <dbReference type="ARBA" id="ARBA00022737"/>
    </source>
</evidence>
<evidence type="ECO:0000256" key="4">
    <source>
        <dbReference type="ARBA" id="ARBA00022989"/>
    </source>
</evidence>
<proteinExistence type="predicted"/>
<evidence type="ECO:0000259" key="6">
    <source>
        <dbReference type="Pfam" id="PF02010"/>
    </source>
</evidence>
<protein>
    <recommendedName>
        <fullName evidence="6">PKD/REJ-like domain-containing protein</fullName>
    </recommendedName>
</protein>
<dbReference type="GO" id="GO:0005886">
    <property type="term" value="C:plasma membrane"/>
    <property type="evidence" value="ECO:0007669"/>
    <property type="project" value="TreeGrafter"/>
</dbReference>
<comment type="subcellular location">
    <subcellularLocation>
        <location evidence="1">Membrane</location>
    </subcellularLocation>
</comment>
<dbReference type="Pfam" id="PF02010">
    <property type="entry name" value="REJ"/>
    <property type="match status" value="1"/>
</dbReference>
<evidence type="ECO:0000256" key="2">
    <source>
        <dbReference type="ARBA" id="ARBA00022692"/>
    </source>
</evidence>
<dbReference type="EMBL" id="CAJOAY010033635">
    <property type="protein sequence ID" value="CAF4439945.1"/>
    <property type="molecule type" value="Genomic_DNA"/>
</dbReference>
<evidence type="ECO:0000256" key="5">
    <source>
        <dbReference type="ARBA" id="ARBA00023136"/>
    </source>
</evidence>
<evidence type="ECO:0000256" key="1">
    <source>
        <dbReference type="ARBA" id="ARBA00004370"/>
    </source>
</evidence>
<reference evidence="7" key="1">
    <citation type="submission" date="2021-02" db="EMBL/GenBank/DDBJ databases">
        <authorList>
            <person name="Nowell W R."/>
        </authorList>
    </citation>
    <scope>NUCLEOTIDE SEQUENCE</scope>
</reference>
<dbReference type="Proteomes" id="UP000663881">
    <property type="component" value="Unassembled WGS sequence"/>
</dbReference>
<dbReference type="PANTHER" id="PTHR46730:SF1">
    <property type="entry name" value="PLAT DOMAIN-CONTAINING PROTEIN"/>
    <property type="match status" value="1"/>
</dbReference>
<evidence type="ECO:0000313" key="8">
    <source>
        <dbReference type="Proteomes" id="UP000663881"/>
    </source>
</evidence>
<keyword evidence="3" id="KW-0677">Repeat</keyword>
<keyword evidence="2" id="KW-0812">Transmembrane</keyword>
<keyword evidence="5" id="KW-0472">Membrane</keyword>
<dbReference type="InterPro" id="IPR002859">
    <property type="entry name" value="PKD/REJ-like"/>
</dbReference>
<feature type="non-terminal residue" evidence="7">
    <location>
        <position position="1"/>
    </location>
</feature>
<feature type="non-terminal residue" evidence="7">
    <location>
        <position position="155"/>
    </location>
</feature>
<name>A0A820RNC9_9BILA</name>